<dbReference type="CDD" id="cd06225">
    <property type="entry name" value="HAMP"/>
    <property type="match status" value="1"/>
</dbReference>
<dbReference type="SUPFAM" id="SSF58104">
    <property type="entry name" value="Methyl-accepting chemotaxis protein (MCP) signaling domain"/>
    <property type="match status" value="1"/>
</dbReference>
<evidence type="ECO:0000256" key="1">
    <source>
        <dbReference type="ARBA" id="ARBA00004370"/>
    </source>
</evidence>
<dbReference type="GO" id="GO:0007165">
    <property type="term" value="P:signal transduction"/>
    <property type="evidence" value="ECO:0007669"/>
    <property type="project" value="UniProtKB-KW"/>
</dbReference>
<dbReference type="RefSeq" id="WP_073582062.1">
    <property type="nucleotide sequence ID" value="NZ_AP024897.1"/>
</dbReference>
<dbReference type="Pfam" id="PF17201">
    <property type="entry name" value="Cache_3-Cache_2"/>
    <property type="match status" value="1"/>
</dbReference>
<evidence type="ECO:0000259" key="6">
    <source>
        <dbReference type="PROSITE" id="PS50111"/>
    </source>
</evidence>
<evidence type="ECO:0000313" key="9">
    <source>
        <dbReference type="Proteomes" id="UP000184600"/>
    </source>
</evidence>
<dbReference type="AlphaFoldDB" id="A0A1M7YUN3"/>
<keyword evidence="5" id="KW-0472">Membrane</keyword>
<sequence>MPGSQYLNHISIKTRFIFSMCGLLLISLGIIIFVNQYLNKSLAQERVLNVELPAQVEKAGNKILADLKVPITEGIAFANATYVTDYLTDNAAHVSEQEIIRYMNDLRQRTESASIFLSSMKNGQVVYVSDGGINRKTLSRENPDDQWFYQFIDSGKPYAINLDTSEFNGKTFLYINVRSEKKGQLVGISGLSLDITNLSKTIGQYHFGKKGYIFITDPQGKISIHGNVSLIGKSLNQIDNSADFTQALTQAMNGKTAQVHFKVHGDAWLSAAYRIPEINRIIFASMPASEVFAAYDANRRNTMLISALIILISLGLTVWFSGSIVDPIRQVSLQITKIAQNKNLSERINVNDHAEIGQLAQCFNQFINALGDSFSVVRTSALQVEHSAYNNAEASKNISQQIIAQQQSMQTLNQEFKAITEEADAIDQSAEKAADFSKHIVESMNHVQHSITHSTQEMAQLSHEIAQSSEIIDEVAKDVESINSIVDVISSISDQTNLLALNAAIEAARAGDAGRGFAVVADEVRALSQRTNESTSEIREKIDRLQTQSHQATQSMQACLNITSTCVTGITGSSKELNNSVEEVHSISQQLEMIARLTDKQNSAIQEIDAVITQISDLCDAHQLSAQETSDSSQEFVGAAQSVSQQVEQFKF</sequence>
<evidence type="ECO:0000313" key="8">
    <source>
        <dbReference type="EMBL" id="SHO56261.1"/>
    </source>
</evidence>
<evidence type="ECO:0000256" key="2">
    <source>
        <dbReference type="ARBA" id="ARBA00023224"/>
    </source>
</evidence>
<dbReference type="EMBL" id="FRFG01000023">
    <property type="protein sequence ID" value="SHO56261.1"/>
    <property type="molecule type" value="Genomic_DNA"/>
</dbReference>
<comment type="subcellular location">
    <subcellularLocation>
        <location evidence="1">Membrane</location>
    </subcellularLocation>
</comment>
<proteinExistence type="inferred from homology"/>
<gene>
    <name evidence="8" type="primary">pctB_6</name>
    <name evidence="8" type="ORF">VQ7734_02030</name>
</gene>
<dbReference type="Gene3D" id="3.30.450.20">
    <property type="entry name" value="PAS domain"/>
    <property type="match status" value="1"/>
</dbReference>
<dbReference type="FunFam" id="1.10.287.950:FF:000001">
    <property type="entry name" value="Methyl-accepting chemotaxis sensory transducer"/>
    <property type="match status" value="1"/>
</dbReference>
<dbReference type="SMART" id="SM00304">
    <property type="entry name" value="HAMP"/>
    <property type="match status" value="1"/>
</dbReference>
<comment type="similarity">
    <text evidence="3">Belongs to the methyl-accepting chemotaxis (MCP) protein family.</text>
</comment>
<keyword evidence="9" id="KW-1185">Reference proteome</keyword>
<dbReference type="Pfam" id="PF00672">
    <property type="entry name" value="HAMP"/>
    <property type="match status" value="1"/>
</dbReference>
<dbReference type="CDD" id="cd11386">
    <property type="entry name" value="MCP_signal"/>
    <property type="match status" value="1"/>
</dbReference>
<evidence type="ECO:0000256" key="5">
    <source>
        <dbReference type="SAM" id="Phobius"/>
    </source>
</evidence>
<dbReference type="InterPro" id="IPR003660">
    <property type="entry name" value="HAMP_dom"/>
</dbReference>
<evidence type="ECO:0000259" key="7">
    <source>
        <dbReference type="PROSITE" id="PS50885"/>
    </source>
</evidence>
<dbReference type="PROSITE" id="PS50111">
    <property type="entry name" value="CHEMOTAXIS_TRANSDUC_2"/>
    <property type="match status" value="1"/>
</dbReference>
<dbReference type="Pfam" id="PF00015">
    <property type="entry name" value="MCPsignal"/>
    <property type="match status" value="1"/>
</dbReference>
<dbReference type="STRING" id="1117707.VQ7734_02030"/>
<dbReference type="GO" id="GO:0016020">
    <property type="term" value="C:membrane"/>
    <property type="evidence" value="ECO:0007669"/>
    <property type="project" value="UniProtKB-SubCell"/>
</dbReference>
<dbReference type="InterPro" id="IPR004089">
    <property type="entry name" value="MCPsignal_dom"/>
</dbReference>
<dbReference type="Gene3D" id="1.10.287.950">
    <property type="entry name" value="Methyl-accepting chemotaxis protein"/>
    <property type="match status" value="1"/>
</dbReference>
<dbReference type="Proteomes" id="UP000184600">
    <property type="component" value="Unassembled WGS sequence"/>
</dbReference>
<dbReference type="PANTHER" id="PTHR32089">
    <property type="entry name" value="METHYL-ACCEPTING CHEMOTAXIS PROTEIN MCPB"/>
    <property type="match status" value="1"/>
</dbReference>
<evidence type="ECO:0000256" key="3">
    <source>
        <dbReference type="ARBA" id="ARBA00029447"/>
    </source>
</evidence>
<feature type="transmembrane region" description="Helical" evidence="5">
    <location>
        <begin position="303"/>
        <end position="322"/>
    </location>
</feature>
<dbReference type="SMART" id="SM00283">
    <property type="entry name" value="MA"/>
    <property type="match status" value="1"/>
</dbReference>
<dbReference type="PROSITE" id="PS50885">
    <property type="entry name" value="HAMP"/>
    <property type="match status" value="1"/>
</dbReference>
<reference evidence="9" key="1">
    <citation type="submission" date="2016-12" db="EMBL/GenBank/DDBJ databases">
        <authorList>
            <person name="Rodrigo-Torres L."/>
            <person name="Arahal R.D."/>
            <person name="Lucena T."/>
        </authorList>
    </citation>
    <scope>NUCLEOTIDE SEQUENCE [LARGE SCALE GENOMIC DNA]</scope>
</reference>
<organism evidence="8 9">
    <name type="scientific">Vibrio quintilis</name>
    <dbReference type="NCBI Taxonomy" id="1117707"/>
    <lineage>
        <taxon>Bacteria</taxon>
        <taxon>Pseudomonadati</taxon>
        <taxon>Pseudomonadota</taxon>
        <taxon>Gammaproteobacteria</taxon>
        <taxon>Vibrionales</taxon>
        <taxon>Vibrionaceae</taxon>
        <taxon>Vibrio</taxon>
    </lineage>
</organism>
<name>A0A1M7YUN3_9VIBR</name>
<dbReference type="GO" id="GO:0006935">
    <property type="term" value="P:chemotaxis"/>
    <property type="evidence" value="ECO:0007669"/>
    <property type="project" value="UniProtKB-ARBA"/>
</dbReference>
<accession>A0A1M7YUN3</accession>
<dbReference type="CDD" id="cd12912">
    <property type="entry name" value="PDC2_MCP_like"/>
    <property type="match status" value="1"/>
</dbReference>
<keyword evidence="5" id="KW-0812">Transmembrane</keyword>
<protein>
    <submittedName>
        <fullName evidence="8">Methyl-accepting chemotaxis protein PctB</fullName>
    </submittedName>
</protein>
<keyword evidence="5" id="KW-1133">Transmembrane helix</keyword>
<feature type="domain" description="HAMP" evidence="7">
    <location>
        <begin position="322"/>
        <end position="375"/>
    </location>
</feature>
<keyword evidence="2 4" id="KW-0807">Transducer</keyword>
<dbReference type="InterPro" id="IPR033462">
    <property type="entry name" value="Cache_3-Cache_2"/>
</dbReference>
<dbReference type="OrthoDB" id="2489132at2"/>
<evidence type="ECO:0000256" key="4">
    <source>
        <dbReference type="PROSITE-ProRule" id="PRU00284"/>
    </source>
</evidence>
<feature type="transmembrane region" description="Helical" evidence="5">
    <location>
        <begin position="16"/>
        <end position="38"/>
    </location>
</feature>
<dbReference type="PANTHER" id="PTHR32089:SF112">
    <property type="entry name" value="LYSOZYME-LIKE PROTEIN-RELATED"/>
    <property type="match status" value="1"/>
</dbReference>
<feature type="domain" description="Methyl-accepting transducer" evidence="6">
    <location>
        <begin position="380"/>
        <end position="616"/>
    </location>
</feature>